<accession>A0ABM2A5U7</accession>
<evidence type="ECO:0000256" key="1">
    <source>
        <dbReference type="SAM" id="MobiDB-lite"/>
    </source>
</evidence>
<proteinExistence type="predicted"/>
<feature type="region of interest" description="Disordered" evidence="1">
    <location>
        <begin position="86"/>
        <end position="108"/>
    </location>
</feature>
<dbReference type="InterPro" id="IPR005312">
    <property type="entry name" value="DUF1759"/>
</dbReference>
<dbReference type="RefSeq" id="XP_062716009.1">
    <property type="nucleotide sequence ID" value="XM_062860025.1"/>
</dbReference>
<name>A0ABM2A5U7_AEDAL</name>
<dbReference type="PANTHER" id="PTHR47331:SF1">
    <property type="entry name" value="GAG-LIKE PROTEIN"/>
    <property type="match status" value="1"/>
</dbReference>
<sequence length="418" mass="47870">MMDNQTTNQISTNDRCENVLGTPAGDPVDIPVSALESPSAETIQLQLEYLQMERSIKLKAIKEREAVELLFARKRYYLLKSKSSFDRSAGGDNSFVDENENMSSSTSDASSEYADSLLVNNQDSLPATVSNVVPTSQQICARQVMPMDLPEFTGDPEDWPVFFSQYKNSTLACGYSNAENLVRLQRCIKGKALEYVRSRLLLPELVPKVIKTMEMLYGRPTVIISSLINKIRLIQPPDMDHLETIIDFGMAIQNLYDHLIAMNQTDHLRNPTLLQELEAKLPGEIKLEWARYKRQHISSLKALNDFMNERVEAACELTFVAPREEFHRSEDISRASNELESNRIKICLICKRQNHNVEDCFEFQSYDVTRRWRLVGEHKLCRCCLGRHSTRVCRYANECGINRCHLLHHPLLHQASLQ</sequence>
<organism evidence="2 3">
    <name type="scientific">Aedes albopictus</name>
    <name type="common">Asian tiger mosquito</name>
    <name type="synonym">Stegomyia albopicta</name>
    <dbReference type="NCBI Taxonomy" id="7160"/>
    <lineage>
        <taxon>Eukaryota</taxon>
        <taxon>Metazoa</taxon>
        <taxon>Ecdysozoa</taxon>
        <taxon>Arthropoda</taxon>
        <taxon>Hexapoda</taxon>
        <taxon>Insecta</taxon>
        <taxon>Pterygota</taxon>
        <taxon>Neoptera</taxon>
        <taxon>Endopterygota</taxon>
        <taxon>Diptera</taxon>
        <taxon>Nematocera</taxon>
        <taxon>Culicoidea</taxon>
        <taxon>Culicidae</taxon>
        <taxon>Culicinae</taxon>
        <taxon>Aedini</taxon>
        <taxon>Aedes</taxon>
        <taxon>Stegomyia</taxon>
    </lineage>
</organism>
<dbReference type="EnsemblMetazoa" id="AALFPA23_024747.R36881">
    <property type="protein sequence ID" value="AALFPA23_024747.P36881"/>
    <property type="gene ID" value="AALFPA23_024747"/>
</dbReference>
<reference evidence="2" key="2">
    <citation type="submission" date="2025-05" db="UniProtKB">
        <authorList>
            <consortium name="EnsemblMetazoa"/>
        </authorList>
    </citation>
    <scope>IDENTIFICATION</scope>
    <source>
        <strain evidence="2">Foshan</strain>
    </source>
</reference>
<dbReference type="PANTHER" id="PTHR47331">
    <property type="entry name" value="PHD-TYPE DOMAIN-CONTAINING PROTEIN"/>
    <property type="match status" value="1"/>
</dbReference>
<protein>
    <submittedName>
        <fullName evidence="2">Uncharacterized protein</fullName>
    </submittedName>
</protein>
<evidence type="ECO:0000313" key="2">
    <source>
        <dbReference type="EnsemblMetazoa" id="AALFPA23_024747.P36881"/>
    </source>
</evidence>
<dbReference type="Proteomes" id="UP000069940">
    <property type="component" value="Unassembled WGS sequence"/>
</dbReference>
<evidence type="ECO:0000313" key="3">
    <source>
        <dbReference type="Proteomes" id="UP000069940"/>
    </source>
</evidence>
<dbReference type="GeneID" id="134291803"/>
<keyword evidence="3" id="KW-1185">Reference proteome</keyword>
<reference evidence="3" key="1">
    <citation type="journal article" date="2015" name="Proc. Natl. Acad. Sci. U.S.A.">
        <title>Genome sequence of the Asian Tiger mosquito, Aedes albopictus, reveals insights into its biology, genetics, and evolution.</title>
        <authorList>
            <person name="Chen X.G."/>
            <person name="Jiang X."/>
            <person name="Gu J."/>
            <person name="Xu M."/>
            <person name="Wu Y."/>
            <person name="Deng Y."/>
            <person name="Zhang C."/>
            <person name="Bonizzoni M."/>
            <person name="Dermauw W."/>
            <person name="Vontas J."/>
            <person name="Armbruster P."/>
            <person name="Huang X."/>
            <person name="Yang Y."/>
            <person name="Zhang H."/>
            <person name="He W."/>
            <person name="Peng H."/>
            <person name="Liu Y."/>
            <person name="Wu K."/>
            <person name="Chen J."/>
            <person name="Lirakis M."/>
            <person name="Topalis P."/>
            <person name="Van Leeuwen T."/>
            <person name="Hall A.B."/>
            <person name="Jiang X."/>
            <person name="Thorpe C."/>
            <person name="Mueller R.L."/>
            <person name="Sun C."/>
            <person name="Waterhouse R.M."/>
            <person name="Yan G."/>
            <person name="Tu Z.J."/>
            <person name="Fang X."/>
            <person name="James A.A."/>
        </authorList>
    </citation>
    <scope>NUCLEOTIDE SEQUENCE [LARGE SCALE GENOMIC DNA]</scope>
    <source>
        <strain evidence="3">Foshan</strain>
    </source>
</reference>
<dbReference type="Pfam" id="PF03564">
    <property type="entry name" value="DUF1759"/>
    <property type="match status" value="1"/>
</dbReference>